<comment type="caution">
    <text evidence="2">The sequence shown here is derived from an EMBL/GenBank/DDBJ whole genome shotgun (WGS) entry which is preliminary data.</text>
</comment>
<dbReference type="Pfam" id="PF00583">
    <property type="entry name" value="Acetyltransf_1"/>
    <property type="match status" value="1"/>
</dbReference>
<dbReference type="InterPro" id="IPR050276">
    <property type="entry name" value="MshD_Acetyltransferase"/>
</dbReference>
<evidence type="ECO:0000259" key="1">
    <source>
        <dbReference type="PROSITE" id="PS51186"/>
    </source>
</evidence>
<dbReference type="EMBL" id="BAAAZC010000053">
    <property type="protein sequence ID" value="GAA3994149.1"/>
    <property type="molecule type" value="Genomic_DNA"/>
</dbReference>
<dbReference type="PROSITE" id="PS51186">
    <property type="entry name" value="GNAT"/>
    <property type="match status" value="1"/>
</dbReference>
<reference evidence="3" key="1">
    <citation type="journal article" date="2019" name="Int. J. Syst. Evol. Microbiol.">
        <title>The Global Catalogue of Microorganisms (GCM) 10K type strain sequencing project: providing services to taxonomists for standard genome sequencing and annotation.</title>
        <authorList>
            <consortium name="The Broad Institute Genomics Platform"/>
            <consortium name="The Broad Institute Genome Sequencing Center for Infectious Disease"/>
            <person name="Wu L."/>
            <person name="Ma J."/>
        </authorList>
    </citation>
    <scope>NUCLEOTIDE SEQUENCE [LARGE SCALE GENOMIC DNA]</scope>
    <source>
        <strain evidence="3">JCM 16601</strain>
    </source>
</reference>
<dbReference type="InterPro" id="IPR016181">
    <property type="entry name" value="Acyl_CoA_acyltransferase"/>
</dbReference>
<name>A0ABP7RA83_9SPHI</name>
<evidence type="ECO:0000313" key="3">
    <source>
        <dbReference type="Proteomes" id="UP001500742"/>
    </source>
</evidence>
<gene>
    <name evidence="2" type="ORF">GCM10022210_55330</name>
</gene>
<proteinExistence type="predicted"/>
<dbReference type="Gene3D" id="3.40.630.30">
    <property type="match status" value="1"/>
</dbReference>
<dbReference type="InterPro" id="IPR000182">
    <property type="entry name" value="GNAT_dom"/>
</dbReference>
<evidence type="ECO:0000313" key="2">
    <source>
        <dbReference type="EMBL" id="GAA3994149.1"/>
    </source>
</evidence>
<accession>A0ABP7RA83</accession>
<keyword evidence="3" id="KW-1185">Reference proteome</keyword>
<dbReference type="Proteomes" id="UP001500742">
    <property type="component" value="Unassembled WGS sequence"/>
</dbReference>
<organism evidence="2 3">
    <name type="scientific">Mucilaginibacter dorajii</name>
    <dbReference type="NCBI Taxonomy" id="692994"/>
    <lineage>
        <taxon>Bacteria</taxon>
        <taxon>Pseudomonadati</taxon>
        <taxon>Bacteroidota</taxon>
        <taxon>Sphingobacteriia</taxon>
        <taxon>Sphingobacteriales</taxon>
        <taxon>Sphingobacteriaceae</taxon>
        <taxon>Mucilaginibacter</taxon>
    </lineage>
</organism>
<dbReference type="PANTHER" id="PTHR43617:SF9">
    <property type="entry name" value="GNAT FAMILY ACETYLTRANSFERASE"/>
    <property type="match status" value="1"/>
</dbReference>
<dbReference type="PANTHER" id="PTHR43617">
    <property type="entry name" value="L-AMINO ACID N-ACETYLTRANSFERASE"/>
    <property type="match status" value="1"/>
</dbReference>
<feature type="domain" description="N-acetyltransferase" evidence="1">
    <location>
        <begin position="3"/>
        <end position="171"/>
    </location>
</feature>
<dbReference type="CDD" id="cd04301">
    <property type="entry name" value="NAT_SF"/>
    <property type="match status" value="1"/>
</dbReference>
<dbReference type="SUPFAM" id="SSF55729">
    <property type="entry name" value="Acyl-CoA N-acyltransferases (Nat)"/>
    <property type="match status" value="1"/>
</dbReference>
<sequence length="171" mass="19255">MYMPITKATLADVPELNVLINSAYRGEGSKKGWTTETDLIDGIRIDEPMLVDYLNNDAITILKYVNNEGRIIGTVYLEVKGDRLYLGMFSVSPTLQNGGVGRALIEEAEVVAKQLGLRTISMTVIRSRKELISWYERRGYIFTGEIQPFHDHGRFGSPKTLIELIVMEKSV</sequence>
<protein>
    <submittedName>
        <fullName evidence="2">GNAT family N-acetyltransferase</fullName>
    </submittedName>
</protein>